<dbReference type="Pfam" id="PF05904">
    <property type="entry name" value="DUF863"/>
    <property type="match status" value="1"/>
</dbReference>
<proteinExistence type="predicted"/>
<name>A0ABQ9LZ42_HEVBR</name>
<gene>
    <name evidence="2" type="ORF">P3X46_016395</name>
</gene>
<keyword evidence="3" id="KW-1185">Reference proteome</keyword>
<dbReference type="Proteomes" id="UP001174677">
    <property type="component" value="Chromosome 9"/>
</dbReference>
<feature type="compositionally biased region" description="Polar residues" evidence="1">
    <location>
        <begin position="342"/>
        <end position="357"/>
    </location>
</feature>
<dbReference type="EMBL" id="JARPOI010000009">
    <property type="protein sequence ID" value="KAJ9173237.1"/>
    <property type="molecule type" value="Genomic_DNA"/>
</dbReference>
<feature type="region of interest" description="Disordered" evidence="1">
    <location>
        <begin position="1034"/>
        <end position="1056"/>
    </location>
</feature>
<sequence>MGTKMQPKMYLSGYYPMRDLNDGTGNVTWPSHHENKTFGQYYDIFTARPAIDGYLGYDKEQLRQTILKHETIFRKQLHELHRLYKIQMEMMNEVRSEQPQKHLKPMGTSQSSFLAFPSLDDKNRWQDSSLPLVDFSHHIPSASGADSIQSYFSSMNVKILQSGCGSTQNGSRSKEYESLEFKRKNLQRRLFDLELPADEYMNDEEEEQGASGGSGVESCPANRNCDIACEKNGNLSTHSGAYSICNGDASSSNMNLKRNLGFTDLNEPVQIEEASGTASVDILDNFISFREGIQRIDLSASSCSGFLAKETSQSPPKEKYEGVNLRNQHLEDEKRQKEWSPFTFNPGQTTSKKSPQNEGFKCDYLPAICESSQVGCQKAQEPDQNRREKPTRKTIFGAEISEANHDASVVASDTLQPLVPQSSVANSESSSISSWKKHPASWTQNLTSVPGNSCYGAFPKPDNGSTTLMHGHEVTGNGSLVNNNVKLVSSLKAEPSYQNSSCLFSQLDSKESQVCHGSVGFGYPNGFGDSNSASEQIPQHGPTHNFGGSGWMGNSKSSEVANAVLPKSCQNEAIFSDSKLIFVDGTKKEENPKGGFSWLRDISFCNGKNSKERNGSHQVNSQHFAIKAETMKNPSQSLIQDSSLMTDSNVHVAEDRRTEVGDCPSSGKILGIPIFEKQMSKDLPSVSSFSERGCALEIKGAYSIKAGSLLADLNHDPMPSESGETQNSKSLVAEEGSVDCSDNLRNHIDLNVSVTEEEAQPTPFSPQTKVKVALEIDLEAPIVLDSEIDITSGGEFVESKLKEPFDSINDESRDFNEGFLKDAAEVLIAISSSCAHDIQDDTSHHQVEASVSESLKWFAEIITSYKVEVENNVSVLAGTDSTDRGDSLPNGVDYFEYMTLNLTEAKLEEYHCEPQTIENSKDEVILLRRPRRGQARRGRQRKDFQRDVLPGLASLSRNDVAEDLQTIEGLIKATGGIWQSSFSQRNSPRGKGGRGRKRLGANATSPAVTAVCPPQTLQPKCGELVLEETRLTGWGKRTRRPPRQRCPINHPPFPLQ</sequence>
<evidence type="ECO:0000256" key="1">
    <source>
        <dbReference type="SAM" id="MobiDB-lite"/>
    </source>
</evidence>
<organism evidence="2 3">
    <name type="scientific">Hevea brasiliensis</name>
    <name type="common">Para rubber tree</name>
    <name type="synonym">Siphonia brasiliensis</name>
    <dbReference type="NCBI Taxonomy" id="3981"/>
    <lineage>
        <taxon>Eukaryota</taxon>
        <taxon>Viridiplantae</taxon>
        <taxon>Streptophyta</taxon>
        <taxon>Embryophyta</taxon>
        <taxon>Tracheophyta</taxon>
        <taxon>Spermatophyta</taxon>
        <taxon>Magnoliopsida</taxon>
        <taxon>eudicotyledons</taxon>
        <taxon>Gunneridae</taxon>
        <taxon>Pentapetalae</taxon>
        <taxon>rosids</taxon>
        <taxon>fabids</taxon>
        <taxon>Malpighiales</taxon>
        <taxon>Euphorbiaceae</taxon>
        <taxon>Crotonoideae</taxon>
        <taxon>Micrandreae</taxon>
        <taxon>Hevea</taxon>
    </lineage>
</organism>
<dbReference type="EMBL" id="JARPOI010000009">
    <property type="protein sequence ID" value="KAJ9173236.1"/>
    <property type="molecule type" value="Genomic_DNA"/>
</dbReference>
<accession>A0ABQ9LZ42</accession>
<comment type="caution">
    <text evidence="2">The sequence shown here is derived from an EMBL/GenBank/DDBJ whole genome shotgun (WGS) entry which is preliminary data.</text>
</comment>
<dbReference type="PANTHER" id="PTHR33167:SF70">
    <property type="entry name" value="DUF3741 DOMAIN-CONTAINING PROTEIN"/>
    <property type="match status" value="1"/>
</dbReference>
<dbReference type="InterPro" id="IPR008581">
    <property type="entry name" value="DUF863_pln"/>
</dbReference>
<feature type="region of interest" description="Disordered" evidence="1">
    <location>
        <begin position="980"/>
        <end position="1007"/>
    </location>
</feature>
<reference evidence="2" key="1">
    <citation type="journal article" date="2023" name="Plant Biotechnol. J.">
        <title>Chromosome-level wild Hevea brasiliensis genome provides new tools for genomic-assisted breeding and valuable loci to elevate rubber yield.</title>
        <authorList>
            <person name="Cheng H."/>
            <person name="Song X."/>
            <person name="Hu Y."/>
            <person name="Wu T."/>
            <person name="Yang Q."/>
            <person name="An Z."/>
            <person name="Feng S."/>
            <person name="Deng Z."/>
            <person name="Wu W."/>
            <person name="Zeng X."/>
            <person name="Tu M."/>
            <person name="Wang X."/>
            <person name="Huang H."/>
        </authorList>
    </citation>
    <scope>NUCLEOTIDE SEQUENCE</scope>
    <source>
        <strain evidence="2">MT/VB/25A 57/8</strain>
    </source>
</reference>
<feature type="region of interest" description="Disordered" evidence="1">
    <location>
        <begin position="331"/>
        <end position="357"/>
    </location>
</feature>
<evidence type="ECO:0000313" key="2">
    <source>
        <dbReference type="EMBL" id="KAJ9173237.1"/>
    </source>
</evidence>
<protein>
    <submittedName>
        <fullName evidence="2">Uncharacterized protein</fullName>
    </submittedName>
</protein>
<evidence type="ECO:0000313" key="3">
    <source>
        <dbReference type="Proteomes" id="UP001174677"/>
    </source>
</evidence>
<dbReference type="PANTHER" id="PTHR33167">
    <property type="entry name" value="TRANSCRIPTION FACTOR, PUTATIVE (DUF863)-RELATED"/>
    <property type="match status" value="1"/>
</dbReference>